<sequence>MLACFLFFFFSSSKPATLNPTQEMELKRLQLRWRREPPGSEPAPASQTQISRKVLIELLVAGDANRNTSGTIDQDDTIAKDWFPEMLTLEAGIVVRKVSPLLTRYSKDCYVCGQKHNTKSCGMLSHLQPIRWVRDTKTLSRARLTLPTNLEVQDNDGSTNVMSRVKVNKGTQFGPFQAPRSLHLPANSKFPLQVFEKSSKDVASSYYLDTSDEEQCNWMCLVAIANSPKSQNLICYQDQEEIMFIAMKDIQPNEHLLVYYAPYYAMKLGKTPFQMEVPTKVSWFASPCPKDTDISVCWQT</sequence>
<accession>A0A7R9D0X0</accession>
<dbReference type="Gene3D" id="2.170.270.10">
    <property type="entry name" value="SET domain"/>
    <property type="match status" value="1"/>
</dbReference>
<proteinExistence type="predicted"/>
<protein>
    <recommendedName>
        <fullName evidence="2">SET domain-containing protein</fullName>
    </recommendedName>
</protein>
<dbReference type="GO" id="GO:0008757">
    <property type="term" value="F:S-adenosylmethionine-dependent methyltransferase activity"/>
    <property type="evidence" value="ECO:0007669"/>
    <property type="project" value="UniProtKB-ARBA"/>
</dbReference>
<evidence type="ECO:0000259" key="2">
    <source>
        <dbReference type="PROSITE" id="PS50280"/>
    </source>
</evidence>
<dbReference type="EMBL" id="OD002772">
    <property type="protein sequence ID" value="CAD7406098.1"/>
    <property type="molecule type" value="Genomic_DNA"/>
</dbReference>
<name>A0A7R9D0X0_TIMPO</name>
<dbReference type="InterPro" id="IPR046341">
    <property type="entry name" value="SET_dom_sf"/>
</dbReference>
<dbReference type="InterPro" id="IPR001214">
    <property type="entry name" value="SET_dom"/>
</dbReference>
<evidence type="ECO:0000256" key="1">
    <source>
        <dbReference type="SAM" id="SignalP"/>
    </source>
</evidence>
<dbReference type="GO" id="GO:0008170">
    <property type="term" value="F:N-methyltransferase activity"/>
    <property type="evidence" value="ECO:0007669"/>
    <property type="project" value="UniProtKB-ARBA"/>
</dbReference>
<keyword evidence="1" id="KW-0732">Signal</keyword>
<feature type="domain" description="SET" evidence="2">
    <location>
        <begin position="137"/>
        <end position="261"/>
    </location>
</feature>
<gene>
    <name evidence="3" type="ORF">TPSB3V08_LOCUS5282</name>
</gene>
<dbReference type="GO" id="GO:0008276">
    <property type="term" value="F:protein methyltransferase activity"/>
    <property type="evidence" value="ECO:0007669"/>
    <property type="project" value="UniProtKB-ARBA"/>
</dbReference>
<evidence type="ECO:0000313" key="3">
    <source>
        <dbReference type="EMBL" id="CAD7406098.1"/>
    </source>
</evidence>
<dbReference type="PROSITE" id="PS50280">
    <property type="entry name" value="SET"/>
    <property type="match status" value="1"/>
</dbReference>
<organism evidence="3">
    <name type="scientific">Timema poppense</name>
    <name type="common">Walking stick</name>
    <dbReference type="NCBI Taxonomy" id="170557"/>
    <lineage>
        <taxon>Eukaryota</taxon>
        <taxon>Metazoa</taxon>
        <taxon>Ecdysozoa</taxon>
        <taxon>Arthropoda</taxon>
        <taxon>Hexapoda</taxon>
        <taxon>Insecta</taxon>
        <taxon>Pterygota</taxon>
        <taxon>Neoptera</taxon>
        <taxon>Polyneoptera</taxon>
        <taxon>Phasmatodea</taxon>
        <taxon>Timematodea</taxon>
        <taxon>Timematoidea</taxon>
        <taxon>Timematidae</taxon>
        <taxon>Timema</taxon>
    </lineage>
</organism>
<feature type="chain" id="PRO_5031521750" description="SET domain-containing protein" evidence="1">
    <location>
        <begin position="19"/>
        <end position="300"/>
    </location>
</feature>
<dbReference type="AlphaFoldDB" id="A0A7R9D0X0"/>
<reference evidence="3" key="1">
    <citation type="submission" date="2020-11" db="EMBL/GenBank/DDBJ databases">
        <authorList>
            <person name="Tran Van P."/>
        </authorList>
    </citation>
    <scope>NUCLEOTIDE SEQUENCE</scope>
</reference>
<feature type="signal peptide" evidence="1">
    <location>
        <begin position="1"/>
        <end position="18"/>
    </location>
</feature>
<dbReference type="Pfam" id="PF21549">
    <property type="entry name" value="PRDM2_PR"/>
    <property type="match status" value="1"/>
</dbReference>